<dbReference type="Pfam" id="PF08275">
    <property type="entry name" value="DNAG_N"/>
    <property type="match status" value="1"/>
</dbReference>
<protein>
    <recommendedName>
        <fullName evidence="1">DNA primase DNAG catalytic core N-terminal domain-containing protein</fullName>
    </recommendedName>
</protein>
<dbReference type="PANTHER" id="PTHR30313:SF2">
    <property type="entry name" value="DNA PRIMASE"/>
    <property type="match status" value="1"/>
</dbReference>
<feature type="non-terminal residue" evidence="2">
    <location>
        <position position="122"/>
    </location>
</feature>
<sequence>MKQESIDFGAALRILAERAGVTLVAKQKERAIDKEVERLYSINEAAAQYYHHLLLNARAAETARRHLRERGISKETIDSFELGFSPDSWDAVCQHLEGRGYKGDELVNAGLVIAKEGGGFRD</sequence>
<organism evidence="2">
    <name type="scientific">marine sediment metagenome</name>
    <dbReference type="NCBI Taxonomy" id="412755"/>
    <lineage>
        <taxon>unclassified sequences</taxon>
        <taxon>metagenomes</taxon>
        <taxon>ecological metagenomes</taxon>
    </lineage>
</organism>
<name>X1U124_9ZZZZ</name>
<gene>
    <name evidence="2" type="ORF">S12H4_38599</name>
</gene>
<dbReference type="GO" id="GO:0006269">
    <property type="term" value="P:DNA replication, synthesis of primer"/>
    <property type="evidence" value="ECO:0007669"/>
    <property type="project" value="TreeGrafter"/>
</dbReference>
<dbReference type="GO" id="GO:0005737">
    <property type="term" value="C:cytoplasm"/>
    <property type="evidence" value="ECO:0007669"/>
    <property type="project" value="TreeGrafter"/>
</dbReference>
<dbReference type="InterPro" id="IPR037068">
    <property type="entry name" value="DNA_primase_core_N_sf"/>
</dbReference>
<reference evidence="2" key="1">
    <citation type="journal article" date="2014" name="Front. Microbiol.">
        <title>High frequency of phylogenetically diverse reductive dehalogenase-homologous genes in deep subseafloor sedimentary metagenomes.</title>
        <authorList>
            <person name="Kawai M."/>
            <person name="Futagami T."/>
            <person name="Toyoda A."/>
            <person name="Takaki Y."/>
            <person name="Nishi S."/>
            <person name="Hori S."/>
            <person name="Arai W."/>
            <person name="Tsubouchi T."/>
            <person name="Morono Y."/>
            <person name="Uchiyama I."/>
            <person name="Ito T."/>
            <person name="Fujiyama A."/>
            <person name="Inagaki F."/>
            <person name="Takami H."/>
        </authorList>
    </citation>
    <scope>NUCLEOTIDE SEQUENCE</scope>
    <source>
        <strain evidence="2">Expedition CK06-06</strain>
    </source>
</reference>
<dbReference type="EMBL" id="BARW01023250">
    <property type="protein sequence ID" value="GAI93520.1"/>
    <property type="molecule type" value="Genomic_DNA"/>
</dbReference>
<dbReference type="AlphaFoldDB" id="X1U124"/>
<proteinExistence type="predicted"/>
<evidence type="ECO:0000259" key="1">
    <source>
        <dbReference type="Pfam" id="PF08275"/>
    </source>
</evidence>
<dbReference type="InterPro" id="IPR013264">
    <property type="entry name" value="DNAG_N"/>
</dbReference>
<feature type="domain" description="DNA primase DNAG catalytic core N-terminal" evidence="1">
    <location>
        <begin position="50"/>
        <end position="120"/>
    </location>
</feature>
<accession>X1U124</accession>
<evidence type="ECO:0000313" key="2">
    <source>
        <dbReference type="EMBL" id="GAI93520.1"/>
    </source>
</evidence>
<dbReference type="SUPFAM" id="SSF56731">
    <property type="entry name" value="DNA primase core"/>
    <property type="match status" value="1"/>
</dbReference>
<dbReference type="InterPro" id="IPR050219">
    <property type="entry name" value="DnaG_primase"/>
</dbReference>
<comment type="caution">
    <text evidence="2">The sequence shown here is derived from an EMBL/GenBank/DDBJ whole genome shotgun (WGS) entry which is preliminary data.</text>
</comment>
<dbReference type="PANTHER" id="PTHR30313">
    <property type="entry name" value="DNA PRIMASE"/>
    <property type="match status" value="1"/>
</dbReference>
<dbReference type="Gene3D" id="3.90.980.10">
    <property type="entry name" value="DNA primase, catalytic core, N-terminal domain"/>
    <property type="match status" value="1"/>
</dbReference>